<evidence type="ECO:0000313" key="2">
    <source>
        <dbReference type="EMBL" id="KNC75112.1"/>
    </source>
</evidence>
<feature type="transmembrane region" description="Helical" evidence="1">
    <location>
        <begin position="6"/>
        <end position="30"/>
    </location>
</feature>
<name>A0A0L0FEC9_9EUKA</name>
<evidence type="ECO:0000256" key="1">
    <source>
        <dbReference type="SAM" id="Phobius"/>
    </source>
</evidence>
<evidence type="ECO:0000313" key="3">
    <source>
        <dbReference type="Proteomes" id="UP000054560"/>
    </source>
</evidence>
<keyword evidence="1" id="KW-1133">Transmembrane helix</keyword>
<feature type="transmembrane region" description="Helical" evidence="1">
    <location>
        <begin position="129"/>
        <end position="154"/>
    </location>
</feature>
<keyword evidence="1" id="KW-0812">Transmembrane</keyword>
<organism evidence="2 3">
    <name type="scientific">Sphaeroforma arctica JP610</name>
    <dbReference type="NCBI Taxonomy" id="667725"/>
    <lineage>
        <taxon>Eukaryota</taxon>
        <taxon>Ichthyosporea</taxon>
        <taxon>Ichthyophonida</taxon>
        <taxon>Sphaeroforma</taxon>
    </lineage>
</organism>
<dbReference type="GeneID" id="25912858"/>
<dbReference type="RefSeq" id="XP_014149014.1">
    <property type="nucleotide sequence ID" value="XM_014293539.1"/>
</dbReference>
<feature type="transmembrane region" description="Helical" evidence="1">
    <location>
        <begin position="228"/>
        <end position="250"/>
    </location>
</feature>
<feature type="transmembrane region" description="Helical" evidence="1">
    <location>
        <begin position="42"/>
        <end position="62"/>
    </location>
</feature>
<dbReference type="EMBL" id="KQ243839">
    <property type="protein sequence ID" value="KNC75112.1"/>
    <property type="molecule type" value="Genomic_DNA"/>
</dbReference>
<keyword evidence="3" id="KW-1185">Reference proteome</keyword>
<accession>A0A0L0FEC9</accession>
<sequence>MTGSTALSVCATVLLGTAVVLTMAAILVICRRFDEFKSERNYLLYFSWTMLGFVLLLTHQTVWSWDTSLSQNNWSYILFLLGENLIVTPECLRAARLVVLYYGYPALIPRPVWRESTQVNPIYLRTNYLMLYLFLLQVPVVILWLCMATTAIMMFEYICMVYTVLQIIVMLVSVSMLRRKKEDMEKHQLSESSAVFVFGLGLLVFVLFDSVRVIAGQEGYTDISSVWVIVDLASITVLVLLALVIWATHYQIILDRVLSKGSNLRQATGSVSSAESSTKGAKTADDAILIRSLPPDTNESTTTALTQSTEKCYKTMKSADAIRPHLSDCQRISSSEVRD</sequence>
<feature type="transmembrane region" description="Helical" evidence="1">
    <location>
        <begin position="160"/>
        <end position="177"/>
    </location>
</feature>
<proteinExistence type="predicted"/>
<gene>
    <name evidence="2" type="ORF">SARC_12354</name>
</gene>
<keyword evidence="1" id="KW-0472">Membrane</keyword>
<feature type="transmembrane region" description="Helical" evidence="1">
    <location>
        <begin position="189"/>
        <end position="208"/>
    </location>
</feature>
<reference evidence="2 3" key="1">
    <citation type="submission" date="2011-02" db="EMBL/GenBank/DDBJ databases">
        <title>The Genome Sequence of Sphaeroforma arctica JP610.</title>
        <authorList>
            <consortium name="The Broad Institute Genome Sequencing Platform"/>
            <person name="Russ C."/>
            <person name="Cuomo C."/>
            <person name="Young S.K."/>
            <person name="Zeng Q."/>
            <person name="Gargeya S."/>
            <person name="Alvarado L."/>
            <person name="Berlin A."/>
            <person name="Chapman S.B."/>
            <person name="Chen Z."/>
            <person name="Freedman E."/>
            <person name="Gellesch M."/>
            <person name="Goldberg J."/>
            <person name="Griggs A."/>
            <person name="Gujja S."/>
            <person name="Heilman E."/>
            <person name="Heiman D."/>
            <person name="Howarth C."/>
            <person name="Mehta T."/>
            <person name="Neiman D."/>
            <person name="Pearson M."/>
            <person name="Roberts A."/>
            <person name="Saif S."/>
            <person name="Shea T."/>
            <person name="Shenoy N."/>
            <person name="Sisk P."/>
            <person name="Stolte C."/>
            <person name="Sykes S."/>
            <person name="White J."/>
            <person name="Yandava C."/>
            <person name="Burger G."/>
            <person name="Gray M.W."/>
            <person name="Holland P.W.H."/>
            <person name="King N."/>
            <person name="Lang F.B.F."/>
            <person name="Roger A.J."/>
            <person name="Ruiz-Trillo I."/>
            <person name="Haas B."/>
            <person name="Nusbaum C."/>
            <person name="Birren B."/>
        </authorList>
    </citation>
    <scope>NUCLEOTIDE SEQUENCE [LARGE SCALE GENOMIC DNA]</scope>
    <source>
        <strain evidence="2 3">JP610</strain>
    </source>
</reference>
<protein>
    <submittedName>
        <fullName evidence="2">Uncharacterized protein</fullName>
    </submittedName>
</protein>
<dbReference type="AlphaFoldDB" id="A0A0L0FEC9"/>
<dbReference type="Proteomes" id="UP000054560">
    <property type="component" value="Unassembled WGS sequence"/>
</dbReference>